<feature type="domain" description="Inosine/uridine-preferring nucleoside hydrolase" evidence="3">
    <location>
        <begin position="17"/>
        <end position="297"/>
    </location>
</feature>
<keyword evidence="5" id="KW-1185">Reference proteome</keyword>
<proteinExistence type="predicted"/>
<evidence type="ECO:0000256" key="2">
    <source>
        <dbReference type="ARBA" id="ARBA00023295"/>
    </source>
</evidence>
<gene>
    <name evidence="4" type="ORF">SAMN04488543_1810</name>
</gene>
<dbReference type="PANTHER" id="PTHR12304:SF4">
    <property type="entry name" value="URIDINE NUCLEOSIDASE"/>
    <property type="match status" value="1"/>
</dbReference>
<evidence type="ECO:0000313" key="5">
    <source>
        <dbReference type="Proteomes" id="UP000199092"/>
    </source>
</evidence>
<keyword evidence="2" id="KW-0326">Glycosidase</keyword>
<reference evidence="4 5" key="1">
    <citation type="submission" date="2016-10" db="EMBL/GenBank/DDBJ databases">
        <authorList>
            <person name="de Groot N.N."/>
        </authorList>
    </citation>
    <scope>NUCLEOTIDE SEQUENCE [LARGE SCALE GENOMIC DNA]</scope>
    <source>
        <strain evidence="4 5">DSM 21741</strain>
    </source>
</reference>
<organism evidence="4 5">
    <name type="scientific">Friedmanniella luteola</name>
    <dbReference type="NCBI Taxonomy" id="546871"/>
    <lineage>
        <taxon>Bacteria</taxon>
        <taxon>Bacillati</taxon>
        <taxon>Actinomycetota</taxon>
        <taxon>Actinomycetes</taxon>
        <taxon>Propionibacteriales</taxon>
        <taxon>Nocardioidaceae</taxon>
        <taxon>Friedmanniella</taxon>
    </lineage>
</organism>
<dbReference type="Gene3D" id="3.90.245.10">
    <property type="entry name" value="Ribonucleoside hydrolase-like"/>
    <property type="match status" value="1"/>
</dbReference>
<accession>A0A1H1SK68</accession>
<name>A0A1H1SK68_9ACTN</name>
<sequence>MVTTVALDLDLAMGAPGSDIDDGFALALAVADPAIDLALVTTVNGNTDVATATTLTLELLERLGAEHLPVHRGAARALLHPAERFGTVPEGITARSPRAGHAVPALTGLVRDHPGEVTVVAVGPLTNVALAMALDPDFAGALGGLVVMGGVFAGSTGARGMPGEFNVWSDPEAARIVLQSGVVARWVGLDVTRQVRLHRTEAQAMADDPHPFTVFAGRYSLAWIDHLAATSEPGTGSCALHDPLAVAAVSRPDLLDFVDAHVEVQLDGVARGVVVADRLDADVNARVALGVDPAGFREHLTTSLRRL</sequence>
<dbReference type="STRING" id="546871.SAMN04488543_1810"/>
<dbReference type="InterPro" id="IPR036452">
    <property type="entry name" value="Ribo_hydro-like"/>
</dbReference>
<dbReference type="RefSeq" id="WP_091412195.1">
    <property type="nucleotide sequence ID" value="NZ_LT629749.1"/>
</dbReference>
<dbReference type="Proteomes" id="UP000199092">
    <property type="component" value="Chromosome I"/>
</dbReference>
<dbReference type="InterPro" id="IPR023186">
    <property type="entry name" value="IUNH"/>
</dbReference>
<dbReference type="GO" id="GO:0008477">
    <property type="term" value="F:purine nucleosidase activity"/>
    <property type="evidence" value="ECO:0007669"/>
    <property type="project" value="TreeGrafter"/>
</dbReference>
<dbReference type="AlphaFoldDB" id="A0A1H1SK68"/>
<protein>
    <submittedName>
        <fullName evidence="4">Inosine-uridine nucleoside N-ribohydrolase</fullName>
    </submittedName>
</protein>
<evidence type="ECO:0000313" key="4">
    <source>
        <dbReference type="EMBL" id="SDS47749.1"/>
    </source>
</evidence>
<dbReference type="GO" id="GO:0006152">
    <property type="term" value="P:purine nucleoside catabolic process"/>
    <property type="evidence" value="ECO:0007669"/>
    <property type="project" value="TreeGrafter"/>
</dbReference>
<evidence type="ECO:0000259" key="3">
    <source>
        <dbReference type="Pfam" id="PF01156"/>
    </source>
</evidence>
<evidence type="ECO:0000256" key="1">
    <source>
        <dbReference type="ARBA" id="ARBA00022801"/>
    </source>
</evidence>
<dbReference type="SUPFAM" id="SSF53590">
    <property type="entry name" value="Nucleoside hydrolase"/>
    <property type="match status" value="1"/>
</dbReference>
<keyword evidence="1 4" id="KW-0378">Hydrolase</keyword>
<dbReference type="InterPro" id="IPR001910">
    <property type="entry name" value="Inosine/uridine_hydrolase_dom"/>
</dbReference>
<dbReference type="GO" id="GO:0005829">
    <property type="term" value="C:cytosol"/>
    <property type="evidence" value="ECO:0007669"/>
    <property type="project" value="TreeGrafter"/>
</dbReference>
<dbReference type="PANTHER" id="PTHR12304">
    <property type="entry name" value="INOSINE-URIDINE PREFERRING NUCLEOSIDE HYDROLASE"/>
    <property type="match status" value="1"/>
</dbReference>
<dbReference type="Pfam" id="PF01156">
    <property type="entry name" value="IU_nuc_hydro"/>
    <property type="match status" value="1"/>
</dbReference>
<dbReference type="OrthoDB" id="9797882at2"/>
<dbReference type="EMBL" id="LT629749">
    <property type="protein sequence ID" value="SDS47749.1"/>
    <property type="molecule type" value="Genomic_DNA"/>
</dbReference>